<accession>A0ABS9CK48</accession>
<dbReference type="InterPro" id="IPR024934">
    <property type="entry name" value="Rubredoxin-like_dom"/>
</dbReference>
<dbReference type="EMBL" id="JAFBIT010000001">
    <property type="protein sequence ID" value="MCF2651506.1"/>
    <property type="molecule type" value="Genomic_DNA"/>
</dbReference>
<keyword evidence="6" id="KW-0249">Electron transport</keyword>
<dbReference type="SUPFAM" id="SSF50475">
    <property type="entry name" value="FMN-binding split barrel"/>
    <property type="match status" value="1"/>
</dbReference>
<evidence type="ECO:0000256" key="4">
    <source>
        <dbReference type="ARBA" id="ARBA00007121"/>
    </source>
</evidence>
<evidence type="ECO:0000259" key="8">
    <source>
        <dbReference type="PROSITE" id="PS50902"/>
    </source>
</evidence>
<evidence type="ECO:0000313" key="10">
    <source>
        <dbReference type="EMBL" id="MCF2651506.1"/>
    </source>
</evidence>
<feature type="domain" description="Rubredoxin-like" evidence="9">
    <location>
        <begin position="580"/>
        <end position="616"/>
    </location>
</feature>
<dbReference type="Pfam" id="PF19583">
    <property type="entry name" value="ODP"/>
    <property type="match status" value="1"/>
</dbReference>
<dbReference type="PROSITE" id="PS50903">
    <property type="entry name" value="RUBREDOXIN_LIKE"/>
    <property type="match status" value="1"/>
</dbReference>
<feature type="domain" description="Flavodoxin-like" evidence="8">
    <location>
        <begin position="256"/>
        <end position="395"/>
    </location>
</feature>
<dbReference type="InterPro" id="IPR001279">
    <property type="entry name" value="Metallo-B-lactamas"/>
</dbReference>
<dbReference type="RefSeq" id="WP_235322519.1">
    <property type="nucleotide sequence ID" value="NZ_JAFBIT010000001.1"/>
</dbReference>
<dbReference type="PANTHER" id="PTHR32145:SF20">
    <property type="entry name" value="FLAVOPROTEIN"/>
    <property type="match status" value="1"/>
</dbReference>
<dbReference type="InterPro" id="IPR002563">
    <property type="entry name" value="Flavin_Rdtase-like_dom"/>
</dbReference>
<comment type="similarity">
    <text evidence="3">In the C-terminal section; belongs to the flavodoxin reductase family.</text>
</comment>
<evidence type="ECO:0000259" key="9">
    <source>
        <dbReference type="PROSITE" id="PS50903"/>
    </source>
</evidence>
<dbReference type="Gene3D" id="3.40.50.360">
    <property type="match status" value="1"/>
</dbReference>
<gene>
    <name evidence="10" type="ORF">JQM67_02645</name>
</gene>
<comment type="cofactor">
    <cofactor evidence="1">
        <name>Fe cation</name>
        <dbReference type="ChEBI" id="CHEBI:24875"/>
    </cofactor>
</comment>
<comment type="similarity">
    <text evidence="4">In the N-terminal section; belongs to the zinc metallo-hydrolase group 3 family.</text>
</comment>
<dbReference type="InterPro" id="IPR051285">
    <property type="entry name" value="NADH_oxidoreductase_modular"/>
</dbReference>
<dbReference type="SUPFAM" id="SSF56281">
    <property type="entry name" value="Metallo-hydrolase/oxidoreductase"/>
    <property type="match status" value="1"/>
</dbReference>
<dbReference type="Gene3D" id="2.30.110.10">
    <property type="entry name" value="Electron Transport, Fmn-binding Protein, Chain A"/>
    <property type="match status" value="1"/>
</dbReference>
<evidence type="ECO:0000256" key="7">
    <source>
        <dbReference type="ARBA" id="ARBA00025633"/>
    </source>
</evidence>
<comment type="caution">
    <text evidence="10">The sequence shown here is derived from an EMBL/GenBank/DDBJ whole genome shotgun (WGS) entry which is preliminary data.</text>
</comment>
<dbReference type="InterPro" id="IPR045761">
    <property type="entry name" value="ODP_dom"/>
</dbReference>
<name>A0ABS9CK48_9FIRM</name>
<dbReference type="InterPro" id="IPR012349">
    <property type="entry name" value="Split_barrel_FMN-bd"/>
</dbReference>
<dbReference type="Gene3D" id="2.20.28.10">
    <property type="match status" value="1"/>
</dbReference>
<dbReference type="InterPro" id="IPR008254">
    <property type="entry name" value="Flavodoxin/NO_synth"/>
</dbReference>
<proteinExistence type="inferred from homology"/>
<dbReference type="Gene3D" id="3.60.15.10">
    <property type="entry name" value="Ribonuclease Z/Hydroxyacylglutathione hydrolase-like"/>
    <property type="match status" value="1"/>
</dbReference>
<dbReference type="Proteomes" id="UP001299220">
    <property type="component" value="Unassembled WGS sequence"/>
</dbReference>
<dbReference type="SMART" id="SM00849">
    <property type="entry name" value="Lactamase_B"/>
    <property type="match status" value="1"/>
</dbReference>
<evidence type="ECO:0000256" key="1">
    <source>
        <dbReference type="ARBA" id="ARBA00001962"/>
    </source>
</evidence>
<dbReference type="CDD" id="cd00350">
    <property type="entry name" value="rubredoxin_like"/>
    <property type="match status" value="1"/>
</dbReference>
<dbReference type="CDD" id="cd07709">
    <property type="entry name" value="flavodiiron_proteins_MBL-fold"/>
    <property type="match status" value="1"/>
</dbReference>
<dbReference type="InterPro" id="IPR048574">
    <property type="entry name" value="RUBY_RBDX"/>
</dbReference>
<dbReference type="Pfam" id="PF21349">
    <property type="entry name" value="RUBY_RBDX"/>
    <property type="match status" value="1"/>
</dbReference>
<comment type="function">
    <text evidence="7">Mediates electron transfer from NADH to oxygen, reducing it to water. This modular protein has 3 redox cofactors, in other organisms the same activity requires 2 or 3 proteins.</text>
</comment>
<keyword evidence="5" id="KW-0813">Transport</keyword>
<evidence type="ECO:0000313" key="11">
    <source>
        <dbReference type="Proteomes" id="UP001299220"/>
    </source>
</evidence>
<evidence type="ECO:0000256" key="6">
    <source>
        <dbReference type="ARBA" id="ARBA00022982"/>
    </source>
</evidence>
<evidence type="ECO:0000256" key="5">
    <source>
        <dbReference type="ARBA" id="ARBA00022448"/>
    </source>
</evidence>
<dbReference type="SUPFAM" id="SSF57802">
    <property type="entry name" value="Rubredoxin-like"/>
    <property type="match status" value="1"/>
</dbReference>
<keyword evidence="11" id="KW-1185">Reference proteome</keyword>
<comment type="cofactor">
    <cofactor evidence="2">
        <name>Fe(3+)</name>
        <dbReference type="ChEBI" id="CHEBI:29034"/>
    </cofactor>
</comment>
<dbReference type="InterPro" id="IPR029039">
    <property type="entry name" value="Flavoprotein-like_sf"/>
</dbReference>
<dbReference type="PANTHER" id="PTHR32145">
    <property type="entry name" value="DIFLAVIN FLAVOPROTEIN A 2-RELATED"/>
    <property type="match status" value="1"/>
</dbReference>
<dbReference type="SUPFAM" id="SSF52218">
    <property type="entry name" value="Flavoproteins"/>
    <property type="match status" value="1"/>
</dbReference>
<protein>
    <submittedName>
        <fullName evidence="10">Flavin reductase</fullName>
    </submittedName>
</protein>
<dbReference type="PROSITE" id="PS50902">
    <property type="entry name" value="FLAVODOXIN_LIKE"/>
    <property type="match status" value="1"/>
</dbReference>
<dbReference type="Pfam" id="PF01613">
    <property type="entry name" value="Flavin_Reduct"/>
    <property type="match status" value="1"/>
</dbReference>
<evidence type="ECO:0000256" key="3">
    <source>
        <dbReference type="ARBA" id="ARBA00006098"/>
    </source>
</evidence>
<sequence>MFCTKKISDDLTWVGANDRRLAMFEGVYSVPRGVSYNAYLLKDEKTVLFDTVDKAVSGVFFENVEHALGGRSLDYIVVHHMEPDHSATLQELIRRYPNAKIVCNEKTVTMIKQFFTFDIDACAHVVAEGDTLETGRHTLTFVMAPMVHWPEVMVSYDLTDKILFSADAFGCFGALNGAIFADEVDFERDYLDEARRYYTNIVGKYGTQVQTLLTKASKLEIKMICPLHGFVWRRNIGDFLSRYLLWSAYTPEKNGVMIAYASVYGNTAMAAEILSSYLRDRGIPTEMFDVSVTPASEIVAASFRWSHLVFASTTYNAGIFVTMEALLSDLVAHNLCNRTVALIENGSWAPTSGQLMREQLEKCSNIRFIENTISICSSVKQEQLAQIEALADAIAADLPQQVQAAEPETVASEAVVDPDALLKVPYGLYVLTAREGDRDNGCIINTVMQVTNTPNRISIAVNKQNCTHDMILRTGKFNVSLLTQEAQFEVFKRFGFASGRDTDKFAGDSTVLRTANGVRYIGEAVNAVLSGQVIQTVDCGTHTLFIADVTEAVSLSAQPSVTYSYYFDHIKPKPVVTEKKTGYICKICGYIYEGDTLPDDFICPLCKHGAADFEKLQ</sequence>
<dbReference type="InterPro" id="IPR036866">
    <property type="entry name" value="RibonucZ/Hydroxyglut_hydro"/>
</dbReference>
<organism evidence="10 11">
    <name type="scientific">Anaeromassilibacillus senegalensis</name>
    <dbReference type="NCBI Taxonomy" id="1673717"/>
    <lineage>
        <taxon>Bacteria</taxon>
        <taxon>Bacillati</taxon>
        <taxon>Bacillota</taxon>
        <taxon>Clostridia</taxon>
        <taxon>Eubacteriales</taxon>
        <taxon>Acutalibacteraceae</taxon>
        <taxon>Anaeromassilibacillus</taxon>
    </lineage>
</organism>
<evidence type="ECO:0000256" key="2">
    <source>
        <dbReference type="ARBA" id="ARBA00001965"/>
    </source>
</evidence>
<reference evidence="10 11" key="1">
    <citation type="submission" date="2020-12" db="EMBL/GenBank/DDBJ databases">
        <title>Whole genome sequences of gut porcine anaerobes.</title>
        <authorList>
            <person name="Kubasova T."/>
            <person name="Jahodarova E."/>
            <person name="Rychlik I."/>
        </authorList>
    </citation>
    <scope>NUCLEOTIDE SEQUENCE [LARGE SCALE GENOMIC DNA]</scope>
    <source>
        <strain evidence="10 11">An867</strain>
    </source>
</reference>
<dbReference type="SMART" id="SM00903">
    <property type="entry name" value="Flavin_Reduct"/>
    <property type="match status" value="1"/>
</dbReference>